<gene>
    <name evidence="9" type="primary">pdxT</name>
    <name evidence="9" type="ORF">IFJ97_06620</name>
</gene>
<dbReference type="GO" id="GO:0005829">
    <property type="term" value="C:cytosol"/>
    <property type="evidence" value="ECO:0007669"/>
    <property type="project" value="TreeGrafter"/>
</dbReference>
<feature type="active site" description="Nucleophile" evidence="7">
    <location>
        <position position="79"/>
    </location>
</feature>
<dbReference type="CDD" id="cd01749">
    <property type="entry name" value="GATase1_PB"/>
    <property type="match status" value="1"/>
</dbReference>
<dbReference type="GO" id="GO:0004359">
    <property type="term" value="F:glutaminase activity"/>
    <property type="evidence" value="ECO:0007669"/>
    <property type="project" value="UniProtKB-EC"/>
</dbReference>
<evidence type="ECO:0000256" key="7">
    <source>
        <dbReference type="PIRSR" id="PIRSR005639-1"/>
    </source>
</evidence>
<proteinExistence type="inferred from homology"/>
<comment type="similarity">
    <text evidence="1">Belongs to the glutaminase PdxT/SNO family.</text>
</comment>
<name>A0A8J6XXU2_9BACT</name>
<accession>A0A8J6XXU2</accession>
<dbReference type="Proteomes" id="UP000598633">
    <property type="component" value="Unassembled WGS sequence"/>
</dbReference>
<dbReference type="PANTHER" id="PTHR31559:SF0">
    <property type="entry name" value="PYRIDOXAL 5'-PHOSPHATE SYNTHASE SUBUNIT SNO1-RELATED"/>
    <property type="match status" value="1"/>
</dbReference>
<dbReference type="PROSITE" id="PS51273">
    <property type="entry name" value="GATASE_TYPE_1"/>
    <property type="match status" value="1"/>
</dbReference>
<evidence type="ECO:0000256" key="8">
    <source>
        <dbReference type="PIRSR" id="PIRSR005639-2"/>
    </source>
</evidence>
<dbReference type="GO" id="GO:1903600">
    <property type="term" value="C:glutaminase complex"/>
    <property type="evidence" value="ECO:0007669"/>
    <property type="project" value="TreeGrafter"/>
</dbReference>
<dbReference type="PANTHER" id="PTHR31559">
    <property type="entry name" value="PYRIDOXAL 5'-PHOSPHATE SYNTHASE SUBUNIT SNO"/>
    <property type="match status" value="1"/>
</dbReference>
<organism evidence="9 10">
    <name type="scientific">Candidatus Sulfomarinibacter kjeldsenii</name>
    <dbReference type="NCBI Taxonomy" id="2885994"/>
    <lineage>
        <taxon>Bacteria</taxon>
        <taxon>Pseudomonadati</taxon>
        <taxon>Acidobacteriota</taxon>
        <taxon>Thermoanaerobaculia</taxon>
        <taxon>Thermoanaerobaculales</taxon>
        <taxon>Candidatus Sulfomarinibacteraceae</taxon>
        <taxon>Candidatus Sulfomarinibacter</taxon>
    </lineage>
</organism>
<feature type="binding site" evidence="8">
    <location>
        <begin position="136"/>
        <end position="137"/>
    </location>
    <ligand>
        <name>L-glutamine</name>
        <dbReference type="ChEBI" id="CHEBI:58359"/>
    </ligand>
</feature>
<dbReference type="GO" id="GO:0042823">
    <property type="term" value="P:pyridoxal phosphate biosynthetic process"/>
    <property type="evidence" value="ECO:0007669"/>
    <property type="project" value="InterPro"/>
</dbReference>
<dbReference type="PROSITE" id="PS51130">
    <property type="entry name" value="PDXT_SNO_2"/>
    <property type="match status" value="1"/>
</dbReference>
<keyword evidence="4" id="KW-0315">Glutamine amidotransferase</keyword>
<dbReference type="GO" id="GO:0016829">
    <property type="term" value="F:lyase activity"/>
    <property type="evidence" value="ECO:0007669"/>
    <property type="project" value="UniProtKB-KW"/>
</dbReference>
<evidence type="ECO:0000256" key="5">
    <source>
        <dbReference type="ARBA" id="ARBA00023239"/>
    </source>
</evidence>
<dbReference type="EMBL" id="JACXWA010000109">
    <property type="protein sequence ID" value="MBD3871017.1"/>
    <property type="molecule type" value="Genomic_DNA"/>
</dbReference>
<dbReference type="InterPro" id="IPR021196">
    <property type="entry name" value="PdxT/SNO_CS"/>
</dbReference>
<evidence type="ECO:0000256" key="3">
    <source>
        <dbReference type="ARBA" id="ARBA00022801"/>
    </source>
</evidence>
<keyword evidence="3" id="KW-0378">Hydrolase</keyword>
<dbReference type="AlphaFoldDB" id="A0A8J6XXU2"/>
<reference evidence="9 10" key="1">
    <citation type="submission" date="2020-08" db="EMBL/GenBank/DDBJ databases">
        <title>Acidobacteriota in marine sediments use diverse sulfur dissimilation pathways.</title>
        <authorList>
            <person name="Wasmund K."/>
        </authorList>
    </citation>
    <scope>NUCLEOTIDE SEQUENCE [LARGE SCALE GENOMIC DNA]</scope>
    <source>
        <strain evidence="9">MAG AM3-A</strain>
    </source>
</reference>
<evidence type="ECO:0000313" key="10">
    <source>
        <dbReference type="Proteomes" id="UP000598633"/>
    </source>
</evidence>
<evidence type="ECO:0000256" key="6">
    <source>
        <dbReference type="ARBA" id="ARBA00049534"/>
    </source>
</evidence>
<feature type="active site" description="Charge relay system" evidence="7">
    <location>
        <position position="174"/>
    </location>
</feature>
<feature type="active site" description="Charge relay system" evidence="7">
    <location>
        <position position="172"/>
    </location>
</feature>
<evidence type="ECO:0000256" key="1">
    <source>
        <dbReference type="ARBA" id="ARBA00008345"/>
    </source>
</evidence>
<comment type="catalytic activity">
    <reaction evidence="6">
        <text>L-glutamine + H2O = L-glutamate + NH4(+)</text>
        <dbReference type="Rhea" id="RHEA:15889"/>
        <dbReference type="ChEBI" id="CHEBI:15377"/>
        <dbReference type="ChEBI" id="CHEBI:28938"/>
        <dbReference type="ChEBI" id="CHEBI:29985"/>
        <dbReference type="ChEBI" id="CHEBI:58359"/>
        <dbReference type="EC" id="3.5.1.2"/>
    </reaction>
</comment>
<dbReference type="NCBIfam" id="TIGR03800">
    <property type="entry name" value="PLP_synth_Pdx2"/>
    <property type="match status" value="1"/>
</dbReference>
<dbReference type="GO" id="GO:0008614">
    <property type="term" value="P:pyridoxine metabolic process"/>
    <property type="evidence" value="ECO:0007669"/>
    <property type="project" value="TreeGrafter"/>
</dbReference>
<dbReference type="Gene3D" id="3.40.50.880">
    <property type="match status" value="1"/>
</dbReference>
<feature type="binding site" evidence="8">
    <location>
        <position position="105"/>
    </location>
    <ligand>
        <name>L-glutamine</name>
        <dbReference type="ChEBI" id="CHEBI:58359"/>
    </ligand>
</feature>
<evidence type="ECO:0000313" key="9">
    <source>
        <dbReference type="EMBL" id="MBD3871017.1"/>
    </source>
</evidence>
<protein>
    <recommendedName>
        <fullName evidence="2">glutaminase</fullName>
        <ecNumber evidence="2">3.5.1.2</ecNumber>
    </recommendedName>
</protein>
<feature type="binding site" evidence="8">
    <location>
        <begin position="47"/>
        <end position="49"/>
    </location>
    <ligand>
        <name>L-glutamine</name>
        <dbReference type="ChEBI" id="CHEBI:58359"/>
    </ligand>
</feature>
<dbReference type="InterPro" id="IPR002161">
    <property type="entry name" value="PdxT/SNO"/>
</dbReference>
<dbReference type="PIRSF" id="PIRSF005639">
    <property type="entry name" value="Glut_amidoT_SNO"/>
    <property type="match status" value="1"/>
</dbReference>
<sequence length="194" mass="20870">MKAIGVLALQGDWAAHSMALRDLGAEVRAVRTAVDLDDVRALVIPGGESSAMLRLMKPENLSHKIVERTRAGMAVLATCAGVILLAQTVVPTQPSLAVLAIDVERNAYGRQVCSTIAEVDLSPDFGDPPRMEGVFIRAPRITGREASVEVLGSWGNDAVLVRQDRVLAATFHPELTGDRRVHELFLRIGEEANG</sequence>
<comment type="caution">
    <text evidence="9">The sequence shown here is derived from an EMBL/GenBank/DDBJ whole genome shotgun (WGS) entry which is preliminary data.</text>
</comment>
<evidence type="ECO:0000256" key="4">
    <source>
        <dbReference type="ARBA" id="ARBA00022962"/>
    </source>
</evidence>
<evidence type="ECO:0000256" key="2">
    <source>
        <dbReference type="ARBA" id="ARBA00012918"/>
    </source>
</evidence>
<dbReference type="PROSITE" id="PS01236">
    <property type="entry name" value="PDXT_SNO_1"/>
    <property type="match status" value="1"/>
</dbReference>
<keyword evidence="5" id="KW-0456">Lyase</keyword>
<dbReference type="SUPFAM" id="SSF52317">
    <property type="entry name" value="Class I glutamine amidotransferase-like"/>
    <property type="match status" value="1"/>
</dbReference>
<dbReference type="EC" id="3.5.1.2" evidence="2"/>
<dbReference type="Pfam" id="PF01174">
    <property type="entry name" value="SNO"/>
    <property type="match status" value="1"/>
</dbReference>
<dbReference type="InterPro" id="IPR029062">
    <property type="entry name" value="Class_I_gatase-like"/>
</dbReference>